<reference evidence="3" key="1">
    <citation type="submission" date="2014-09" db="EMBL/GenBank/DDBJ databases">
        <authorList>
            <person name="Gomez-Valero L."/>
        </authorList>
    </citation>
    <scope>NUCLEOTIDE SEQUENCE [LARGE SCALE GENOMIC DNA]</scope>
    <source>
        <strain evidence="3">ATCC35250</strain>
        <plasmid evidence="3">II</plasmid>
    </source>
</reference>
<dbReference type="HOGENOM" id="CLU_020336_49_0_6"/>
<dbReference type="SUPFAM" id="SSF53474">
    <property type="entry name" value="alpha/beta-Hydrolases"/>
    <property type="match status" value="1"/>
</dbReference>
<organism evidence="2 3">
    <name type="scientific">Legionella hackeliae</name>
    <dbReference type="NCBI Taxonomy" id="449"/>
    <lineage>
        <taxon>Bacteria</taxon>
        <taxon>Pseudomonadati</taxon>
        <taxon>Pseudomonadota</taxon>
        <taxon>Gammaproteobacteria</taxon>
        <taxon>Legionellales</taxon>
        <taxon>Legionellaceae</taxon>
        <taxon>Legionella</taxon>
    </lineage>
</organism>
<feature type="domain" description="AB hydrolase-1" evidence="1">
    <location>
        <begin position="32"/>
        <end position="278"/>
    </location>
</feature>
<keyword evidence="2" id="KW-0614">Plasmid</keyword>
<sequence>MNTKICFTNSTILLNDGRTLGYAEFGDPKGEVVFYFHGLPGSRLEAGHWENIACLNHYRLISIDRPGMGLSSKHPTRTILSWADDVEALANYLGIPKFSIIGHSGGAPFVAGCGYKIPHRLNKIAIVSGMGPFEIPEATASLGRGQRFINKMIKAIPPIATVMVNLMFLMLKKPGILKKMTSKMSEVDQRILGDTEAGDLFIQSSLEAFKGGITGVSQEIQLSLKPWGFDMSHIKCPVVIWQGRLDKQAPLAHANLYAKLIPNASLKVLDHEGHISLLINHGEKILRSVRE</sequence>
<proteinExistence type="predicted"/>
<dbReference type="OrthoDB" id="9779853at2"/>
<keyword evidence="2" id="KW-0575">Peroxidase</keyword>
<evidence type="ECO:0000313" key="3">
    <source>
        <dbReference type="Proteomes" id="UP000032803"/>
    </source>
</evidence>
<dbReference type="PANTHER" id="PTHR45763:SF46">
    <property type="entry name" value="AB HYDROLASE-1 DOMAIN-CONTAINING PROTEIN"/>
    <property type="match status" value="1"/>
</dbReference>
<dbReference type="InterPro" id="IPR000073">
    <property type="entry name" value="AB_hydrolase_1"/>
</dbReference>
<protein>
    <submittedName>
        <fullName evidence="2">Putative Alpha/beta hydrolase fold</fullName>
        <ecNumber evidence="2">1.11.1.10</ecNumber>
    </submittedName>
</protein>
<dbReference type="PATRIC" id="fig|449.7.peg.1203"/>
<dbReference type="Proteomes" id="UP000032803">
    <property type="component" value="Plasmid II"/>
</dbReference>
<dbReference type="InterPro" id="IPR029058">
    <property type="entry name" value="AB_hydrolase_fold"/>
</dbReference>
<dbReference type="AlphaFoldDB" id="A0A0A8UTT5"/>
<dbReference type="EMBL" id="LN681226">
    <property type="protein sequence ID" value="CEK12290.1"/>
    <property type="molecule type" value="Genomic_DNA"/>
</dbReference>
<evidence type="ECO:0000259" key="1">
    <source>
        <dbReference type="Pfam" id="PF00561"/>
    </source>
</evidence>
<gene>
    <name evidence="2" type="ORF">LHA_pA0041</name>
</gene>
<name>A0A0A8UTT5_LEGHA</name>
<accession>A0A0A8UTT5</accession>
<dbReference type="RefSeq" id="WP_011212542.1">
    <property type="nucleotide sequence ID" value="NZ_LN681226.1"/>
</dbReference>
<evidence type="ECO:0000313" key="2">
    <source>
        <dbReference type="EMBL" id="CEK12290.1"/>
    </source>
</evidence>
<keyword evidence="2" id="KW-0560">Oxidoreductase</keyword>
<dbReference type="KEGG" id="lha:LHA_pA0041"/>
<dbReference type="Pfam" id="PF00561">
    <property type="entry name" value="Abhydrolase_1"/>
    <property type="match status" value="1"/>
</dbReference>
<dbReference type="GO" id="GO:0016787">
    <property type="term" value="F:hydrolase activity"/>
    <property type="evidence" value="ECO:0007669"/>
    <property type="project" value="UniProtKB-KW"/>
</dbReference>
<dbReference type="PANTHER" id="PTHR45763">
    <property type="entry name" value="HYDROLASE, ALPHA/BETA FOLD FAMILY PROTEIN, EXPRESSED-RELATED"/>
    <property type="match status" value="1"/>
</dbReference>
<keyword evidence="3" id="KW-1185">Reference proteome</keyword>
<dbReference type="GO" id="GO:0016691">
    <property type="term" value="F:chloride peroxidase activity"/>
    <property type="evidence" value="ECO:0007669"/>
    <property type="project" value="UniProtKB-EC"/>
</dbReference>
<dbReference type="Gene3D" id="3.40.50.1820">
    <property type="entry name" value="alpha/beta hydrolase"/>
    <property type="match status" value="1"/>
</dbReference>
<dbReference type="ESTHER" id="legpa-q5ws59">
    <property type="family name" value="6_AlphaBeta_hydrolase"/>
</dbReference>
<keyword evidence="2" id="KW-0378">Hydrolase</keyword>
<geneLocation type="plasmid" evidence="2 3">
    <name>II</name>
</geneLocation>
<dbReference type="EC" id="1.11.1.10" evidence="2"/>